<evidence type="ECO:0000313" key="4">
    <source>
        <dbReference type="Proteomes" id="UP000559809"/>
    </source>
</evidence>
<dbReference type="SUPFAM" id="SSF50475">
    <property type="entry name" value="FMN-binding split barrel"/>
    <property type="match status" value="1"/>
</dbReference>
<dbReference type="PANTHER" id="PTHR30466:SF1">
    <property type="entry name" value="FMN REDUCTASE (NADH) RUTF"/>
    <property type="match status" value="1"/>
</dbReference>
<proteinExistence type="predicted"/>
<gene>
    <name evidence="3" type="ORF">H0A72_06720</name>
</gene>
<dbReference type="GO" id="GO:0042602">
    <property type="term" value="F:riboflavin reductase (NADPH) activity"/>
    <property type="evidence" value="ECO:0007669"/>
    <property type="project" value="TreeGrafter"/>
</dbReference>
<dbReference type="InterPro" id="IPR002563">
    <property type="entry name" value="Flavin_Rdtase-like_dom"/>
</dbReference>
<comment type="caution">
    <text evidence="3">The sequence shown here is derived from an EMBL/GenBank/DDBJ whole genome shotgun (WGS) entry which is preliminary data.</text>
</comment>
<dbReference type="EMBL" id="JACCEM010000003">
    <property type="protein sequence ID" value="NYT49002.1"/>
    <property type="molecule type" value="Genomic_DNA"/>
</dbReference>
<keyword evidence="1" id="KW-0560">Oxidoreductase</keyword>
<dbReference type="PANTHER" id="PTHR30466">
    <property type="entry name" value="FLAVIN REDUCTASE"/>
    <property type="match status" value="1"/>
</dbReference>
<dbReference type="GO" id="GO:0010181">
    <property type="term" value="F:FMN binding"/>
    <property type="evidence" value="ECO:0007669"/>
    <property type="project" value="InterPro"/>
</dbReference>
<evidence type="ECO:0000313" key="3">
    <source>
        <dbReference type="EMBL" id="NYT49002.1"/>
    </source>
</evidence>
<dbReference type="InterPro" id="IPR050268">
    <property type="entry name" value="NADH-dep_flavin_reductase"/>
</dbReference>
<keyword evidence="4" id="KW-1185">Reference proteome</keyword>
<feature type="domain" description="Flavin reductase like" evidence="2">
    <location>
        <begin position="12"/>
        <end position="156"/>
    </location>
</feature>
<organism evidence="3 4">
    <name type="scientific">Parapusillimonas granuli</name>
    <dbReference type="NCBI Taxonomy" id="380911"/>
    <lineage>
        <taxon>Bacteria</taxon>
        <taxon>Pseudomonadati</taxon>
        <taxon>Pseudomonadota</taxon>
        <taxon>Betaproteobacteria</taxon>
        <taxon>Burkholderiales</taxon>
        <taxon>Alcaligenaceae</taxon>
        <taxon>Parapusillimonas</taxon>
    </lineage>
</organism>
<dbReference type="Proteomes" id="UP000559809">
    <property type="component" value="Unassembled WGS sequence"/>
</dbReference>
<protein>
    <submittedName>
        <fullName evidence="3">Flavin reductase family protein</fullName>
    </submittedName>
</protein>
<dbReference type="GO" id="GO:0006208">
    <property type="term" value="P:pyrimidine nucleobase catabolic process"/>
    <property type="evidence" value="ECO:0007669"/>
    <property type="project" value="TreeGrafter"/>
</dbReference>
<dbReference type="InterPro" id="IPR012349">
    <property type="entry name" value="Split_barrel_FMN-bd"/>
</dbReference>
<name>A0A853FZC4_9BURK</name>
<dbReference type="Gene3D" id="2.30.110.10">
    <property type="entry name" value="Electron Transport, Fmn-binding Protein, Chain A"/>
    <property type="match status" value="1"/>
</dbReference>
<sequence>MTSPQQRFRQLMGRFVTGITVIAVQSDDEHISAMTANAVTAVSLDPLLLLCCIRNESGMLPGLLARGVFSVNILSAGQDCISSHYGGKRMAVSPAVWNRNENGVPLLQGANASFVCRVDSSHRAGDHTVIFGAVEAMTAVERPEKALVYAAGRYQDIPLAAS</sequence>
<dbReference type="Pfam" id="PF01613">
    <property type="entry name" value="Flavin_Reduct"/>
    <property type="match status" value="1"/>
</dbReference>
<evidence type="ECO:0000259" key="2">
    <source>
        <dbReference type="SMART" id="SM00903"/>
    </source>
</evidence>
<dbReference type="RefSeq" id="WP_180154297.1">
    <property type="nucleotide sequence ID" value="NZ_JACCEM010000003.1"/>
</dbReference>
<reference evidence="3 4" key="1">
    <citation type="submission" date="2020-07" db="EMBL/GenBank/DDBJ databases">
        <title>Taxonomic revisions and descriptions of new bacterial species based on genomic comparisons in the high-G+C-content subgroup of the family Alcaligenaceae.</title>
        <authorList>
            <person name="Szabo A."/>
            <person name="Felfoldi T."/>
        </authorList>
    </citation>
    <scope>NUCLEOTIDE SEQUENCE [LARGE SCALE GENOMIC DNA]</scope>
    <source>
        <strain evidence="3 4">LMG 24012</strain>
    </source>
</reference>
<accession>A0A853FZC4</accession>
<dbReference type="SMART" id="SM00903">
    <property type="entry name" value="Flavin_Reduct"/>
    <property type="match status" value="1"/>
</dbReference>
<dbReference type="AlphaFoldDB" id="A0A853FZC4"/>
<evidence type="ECO:0000256" key="1">
    <source>
        <dbReference type="ARBA" id="ARBA00023002"/>
    </source>
</evidence>